<name>A0A6A0ABJ2_HAELA</name>
<feature type="non-terminal residue" evidence="2">
    <location>
        <position position="1"/>
    </location>
</feature>
<keyword evidence="1" id="KW-0732">Signal</keyword>
<protein>
    <submittedName>
        <fullName evidence="2">Uncharacterized protein</fullName>
    </submittedName>
</protein>
<dbReference type="Proteomes" id="UP000485058">
    <property type="component" value="Unassembled WGS sequence"/>
</dbReference>
<accession>A0A6A0ABJ2</accession>
<keyword evidence="3" id="KW-1185">Reference proteome</keyword>
<gene>
    <name evidence="2" type="ORF">HaLaN_28799</name>
</gene>
<dbReference type="AlphaFoldDB" id="A0A6A0ABJ2"/>
<organism evidence="2 3">
    <name type="scientific">Haematococcus lacustris</name>
    <name type="common">Green alga</name>
    <name type="synonym">Haematococcus pluvialis</name>
    <dbReference type="NCBI Taxonomy" id="44745"/>
    <lineage>
        <taxon>Eukaryota</taxon>
        <taxon>Viridiplantae</taxon>
        <taxon>Chlorophyta</taxon>
        <taxon>core chlorophytes</taxon>
        <taxon>Chlorophyceae</taxon>
        <taxon>CS clade</taxon>
        <taxon>Chlamydomonadales</taxon>
        <taxon>Haematococcaceae</taxon>
        <taxon>Haematococcus</taxon>
    </lineage>
</organism>
<evidence type="ECO:0000313" key="2">
    <source>
        <dbReference type="EMBL" id="GFH30028.1"/>
    </source>
</evidence>
<sequence>MLLGHFLSMVCSLWLLSVVGEGRGLRFQGWGLFKIELTLL</sequence>
<comment type="caution">
    <text evidence="2">The sequence shown here is derived from an EMBL/GenBank/DDBJ whole genome shotgun (WGS) entry which is preliminary data.</text>
</comment>
<dbReference type="EMBL" id="BLLF01004661">
    <property type="protein sequence ID" value="GFH30028.1"/>
    <property type="molecule type" value="Genomic_DNA"/>
</dbReference>
<feature type="signal peptide" evidence="1">
    <location>
        <begin position="1"/>
        <end position="24"/>
    </location>
</feature>
<proteinExistence type="predicted"/>
<reference evidence="2 3" key="1">
    <citation type="submission" date="2020-02" db="EMBL/GenBank/DDBJ databases">
        <title>Draft genome sequence of Haematococcus lacustris strain NIES-144.</title>
        <authorList>
            <person name="Morimoto D."/>
            <person name="Nakagawa S."/>
            <person name="Yoshida T."/>
            <person name="Sawayama S."/>
        </authorList>
    </citation>
    <scope>NUCLEOTIDE SEQUENCE [LARGE SCALE GENOMIC DNA]</scope>
    <source>
        <strain evidence="2 3">NIES-144</strain>
    </source>
</reference>
<evidence type="ECO:0000256" key="1">
    <source>
        <dbReference type="SAM" id="SignalP"/>
    </source>
</evidence>
<feature type="non-terminal residue" evidence="2">
    <location>
        <position position="40"/>
    </location>
</feature>
<evidence type="ECO:0000313" key="3">
    <source>
        <dbReference type="Proteomes" id="UP000485058"/>
    </source>
</evidence>
<feature type="chain" id="PRO_5025418991" evidence="1">
    <location>
        <begin position="25"/>
        <end position="40"/>
    </location>
</feature>